<evidence type="ECO:0000313" key="1">
    <source>
        <dbReference type="EMBL" id="DAF54536.1"/>
    </source>
</evidence>
<proteinExistence type="predicted"/>
<reference evidence="1" key="1">
    <citation type="journal article" date="2021" name="Proc. Natl. Acad. Sci. U.S.A.">
        <title>A Catalog of Tens of Thousands of Viruses from Human Metagenomes Reveals Hidden Associations with Chronic Diseases.</title>
        <authorList>
            <person name="Tisza M.J."/>
            <person name="Buck C.B."/>
        </authorList>
    </citation>
    <scope>NUCLEOTIDE SEQUENCE</scope>
    <source>
        <strain evidence="1">CtKwY15</strain>
    </source>
</reference>
<dbReference type="EMBL" id="BK032679">
    <property type="protein sequence ID" value="DAF54536.1"/>
    <property type="molecule type" value="Genomic_DNA"/>
</dbReference>
<sequence>MIEEKVKKKHKSRAKRVVIVKFLDKDKGEIFHTCPEIYLKYSKEKVGIGLQALWNALAKGGFYENKKCAIYYQSTAQLKPSVWE</sequence>
<name>A0A8S5SU99_9CAUD</name>
<organism evidence="1">
    <name type="scientific">Siphoviridae sp. ctKwY15</name>
    <dbReference type="NCBI Taxonomy" id="2827843"/>
    <lineage>
        <taxon>Viruses</taxon>
        <taxon>Duplodnaviria</taxon>
        <taxon>Heunggongvirae</taxon>
        <taxon>Uroviricota</taxon>
        <taxon>Caudoviricetes</taxon>
    </lineage>
</organism>
<protein>
    <submittedName>
        <fullName evidence="1">Uncharacterized protein</fullName>
    </submittedName>
</protein>
<accession>A0A8S5SU99</accession>